<keyword evidence="3" id="KW-1185">Reference proteome</keyword>
<dbReference type="KEGG" id="sck:SCITRI_00456"/>
<keyword evidence="1" id="KW-0812">Transmembrane</keyword>
<gene>
    <name evidence="2" type="ORF">M0C40_02340</name>
</gene>
<dbReference type="EMBL" id="CP096246">
    <property type="protein sequence ID" value="WFG96872.1"/>
    <property type="molecule type" value="Genomic_DNA"/>
</dbReference>
<evidence type="ECO:0008006" key="4">
    <source>
        <dbReference type="Google" id="ProtNLM"/>
    </source>
</evidence>
<keyword evidence="1" id="KW-0472">Membrane</keyword>
<protein>
    <recommendedName>
        <fullName evidence="4">Transmembrane protein</fullName>
    </recommendedName>
</protein>
<dbReference type="RefSeq" id="WP_071937040.1">
    <property type="nucleotide sequence ID" value="NZ_CP013197.1"/>
</dbReference>
<dbReference type="Proteomes" id="UP001214629">
    <property type="component" value="Chromosome"/>
</dbReference>
<dbReference type="GeneID" id="54238384"/>
<organism evidence="2 3">
    <name type="scientific">Spiroplasma citri</name>
    <dbReference type="NCBI Taxonomy" id="2133"/>
    <lineage>
        <taxon>Bacteria</taxon>
        <taxon>Bacillati</taxon>
        <taxon>Mycoplasmatota</taxon>
        <taxon>Mollicutes</taxon>
        <taxon>Entomoplasmatales</taxon>
        <taxon>Spiroplasmataceae</taxon>
        <taxon>Spiroplasma</taxon>
    </lineage>
</organism>
<feature type="transmembrane region" description="Helical" evidence="1">
    <location>
        <begin position="6"/>
        <end position="28"/>
    </location>
</feature>
<dbReference type="AlphaFoldDB" id="A0AAX3SZU6"/>
<keyword evidence="1" id="KW-1133">Transmembrane helix</keyword>
<evidence type="ECO:0000313" key="3">
    <source>
        <dbReference type="Proteomes" id="UP001214629"/>
    </source>
</evidence>
<accession>A0AAX3SZU6</accession>
<evidence type="ECO:0000256" key="1">
    <source>
        <dbReference type="SAM" id="Phobius"/>
    </source>
</evidence>
<proteinExistence type="predicted"/>
<sequence>MSETVKIILGSIVGSFFLGLFTFLGIFVKERNKTKRQKFKLKHQTFIELFKNQTLDKTTIQLMAQNILFLEKKMKK</sequence>
<name>A0AAX3SZU6_SPICI</name>
<evidence type="ECO:0000313" key="2">
    <source>
        <dbReference type="EMBL" id="WFG96872.1"/>
    </source>
</evidence>
<reference evidence="2 3" key="1">
    <citation type="submission" date="2022-04" db="EMBL/GenBank/DDBJ databases">
        <title>Whole genome of Spiroplasma citri.</title>
        <authorList>
            <person name="Khanchezar A."/>
            <person name="Izadpanah K."/>
            <person name="Taghavi M."/>
            <person name="Ghorbani A."/>
            <person name="Beven L."/>
        </authorList>
    </citation>
    <scope>NUCLEOTIDE SEQUENCE [LARGE SCALE GENOMIC DNA]</scope>
    <source>
        <strain evidence="2 3">D4</strain>
    </source>
</reference>